<dbReference type="InterPro" id="IPR011611">
    <property type="entry name" value="PfkB_dom"/>
</dbReference>
<evidence type="ECO:0000256" key="1">
    <source>
        <dbReference type="ARBA" id="ARBA00010688"/>
    </source>
</evidence>
<dbReference type="PANTHER" id="PTHR43085:SF1">
    <property type="entry name" value="PSEUDOURIDINE KINASE-RELATED"/>
    <property type="match status" value="1"/>
</dbReference>
<keyword evidence="8" id="KW-1185">Reference proteome</keyword>
<dbReference type="PRINTS" id="PR00990">
    <property type="entry name" value="RIBOKINASE"/>
</dbReference>
<dbReference type="InterPro" id="IPR050306">
    <property type="entry name" value="PfkB_Carbo_kinase"/>
</dbReference>
<evidence type="ECO:0000313" key="8">
    <source>
        <dbReference type="Proteomes" id="UP001145050"/>
    </source>
</evidence>
<comment type="similarity">
    <text evidence="1">Belongs to the carbohydrate kinase PfkB family.</text>
</comment>
<sequence length="313" mass="33899">MQQGVLSLGEALIDFIPTDETNDVYIKSPGGAPANVAVGVARLGLPSTFLGKVGEDVLGRFLRDTLKEYGVNTAAMLFSKDVRTGVVFVSLDETGDRSFDFYIDPSADQFLTEQELDEALFRSHKILHFGSISMINEPVRSATNKAVELAKQNGMLVSYDPNLRLGLWRNENQAKEMIVSMIAEVDVLKISEEELAFITGNDSVDHGIELLKQFDVPLILVTLGADGSIVVTKDGKKRVPAMIVNAVDTTGAGDAFMSSMLYQLNNYKGDIRELTVDHLAQMAAFSSVSGGLAASVKGAMSALPNLQTIQKYL</sequence>
<keyword evidence="3" id="KW-0547">Nucleotide-binding</keyword>
<keyword evidence="4 7" id="KW-0418">Kinase</keyword>
<evidence type="ECO:0000256" key="3">
    <source>
        <dbReference type="ARBA" id="ARBA00022741"/>
    </source>
</evidence>
<dbReference type="AlphaFoldDB" id="A0A9X3WPN4"/>
<keyword evidence="5" id="KW-0067">ATP-binding</keyword>
<evidence type="ECO:0000259" key="6">
    <source>
        <dbReference type="Pfam" id="PF00294"/>
    </source>
</evidence>
<name>A0A9X3WPN4_9BACI</name>
<reference evidence="7" key="1">
    <citation type="submission" date="2022-06" db="EMBL/GenBank/DDBJ databases">
        <title>Aquibacillus sp. a new bacterium isolated from soil saline samples.</title>
        <authorList>
            <person name="Galisteo C."/>
            <person name="De La Haba R."/>
            <person name="Sanchez-Porro C."/>
            <person name="Ventosa A."/>
        </authorList>
    </citation>
    <scope>NUCLEOTIDE SEQUENCE</scope>
    <source>
        <strain evidence="7">3ASR75-11</strain>
    </source>
</reference>
<dbReference type="SUPFAM" id="SSF53613">
    <property type="entry name" value="Ribokinase-like"/>
    <property type="match status" value="1"/>
</dbReference>
<dbReference type="GO" id="GO:0008865">
    <property type="term" value="F:fructokinase activity"/>
    <property type="evidence" value="ECO:0007669"/>
    <property type="project" value="UniProtKB-ARBA"/>
</dbReference>
<organism evidence="7 8">
    <name type="scientific">Terrihalobacillus insolitus</name>
    <dbReference type="NCBI Taxonomy" id="2950438"/>
    <lineage>
        <taxon>Bacteria</taxon>
        <taxon>Bacillati</taxon>
        <taxon>Bacillota</taxon>
        <taxon>Bacilli</taxon>
        <taxon>Bacillales</taxon>
        <taxon>Bacillaceae</taxon>
        <taxon>Terrihalobacillus</taxon>
    </lineage>
</organism>
<dbReference type="Gene3D" id="3.40.1190.20">
    <property type="match status" value="1"/>
</dbReference>
<dbReference type="Proteomes" id="UP001145050">
    <property type="component" value="Unassembled WGS sequence"/>
</dbReference>
<dbReference type="InterPro" id="IPR029056">
    <property type="entry name" value="Ribokinase-like"/>
</dbReference>
<evidence type="ECO:0000256" key="2">
    <source>
        <dbReference type="ARBA" id="ARBA00022679"/>
    </source>
</evidence>
<dbReference type="InterPro" id="IPR002139">
    <property type="entry name" value="Ribo/fructo_kinase"/>
</dbReference>
<dbReference type="Pfam" id="PF00294">
    <property type="entry name" value="PfkB"/>
    <property type="match status" value="1"/>
</dbReference>
<proteinExistence type="inferred from homology"/>
<dbReference type="PROSITE" id="PS00583">
    <property type="entry name" value="PFKB_KINASES_1"/>
    <property type="match status" value="1"/>
</dbReference>
<dbReference type="PANTHER" id="PTHR43085">
    <property type="entry name" value="HEXOKINASE FAMILY MEMBER"/>
    <property type="match status" value="1"/>
</dbReference>
<evidence type="ECO:0000313" key="7">
    <source>
        <dbReference type="EMBL" id="MDC3423822.1"/>
    </source>
</evidence>
<dbReference type="CDD" id="cd01167">
    <property type="entry name" value="bac_FRK"/>
    <property type="match status" value="1"/>
</dbReference>
<comment type="caution">
    <text evidence="7">The sequence shown here is derived from an EMBL/GenBank/DDBJ whole genome shotgun (WGS) entry which is preliminary data.</text>
</comment>
<feature type="domain" description="Carbohydrate kinase PfkB" evidence="6">
    <location>
        <begin position="4"/>
        <end position="304"/>
    </location>
</feature>
<evidence type="ECO:0000256" key="4">
    <source>
        <dbReference type="ARBA" id="ARBA00022777"/>
    </source>
</evidence>
<evidence type="ECO:0000256" key="5">
    <source>
        <dbReference type="ARBA" id="ARBA00022840"/>
    </source>
</evidence>
<protein>
    <submittedName>
        <fullName evidence="7">Aminoimidazole riboside kinase</fullName>
    </submittedName>
</protein>
<dbReference type="RefSeq" id="WP_272435582.1">
    <property type="nucleotide sequence ID" value="NZ_JAMQKB010000002.1"/>
</dbReference>
<dbReference type="EMBL" id="JAMQKB010000002">
    <property type="protein sequence ID" value="MDC3423822.1"/>
    <property type="molecule type" value="Genomic_DNA"/>
</dbReference>
<gene>
    <name evidence="7" type="ORF">NC797_04770</name>
</gene>
<dbReference type="GO" id="GO:0005524">
    <property type="term" value="F:ATP binding"/>
    <property type="evidence" value="ECO:0007669"/>
    <property type="project" value="UniProtKB-KW"/>
</dbReference>
<keyword evidence="2" id="KW-0808">Transferase</keyword>
<dbReference type="InterPro" id="IPR002173">
    <property type="entry name" value="Carboh/pur_kinase_PfkB_CS"/>
</dbReference>
<dbReference type="NCBIfam" id="NF006957">
    <property type="entry name" value="PRK09434.1"/>
    <property type="match status" value="1"/>
</dbReference>
<accession>A0A9X3WPN4</accession>
<dbReference type="GO" id="GO:0006000">
    <property type="term" value="P:fructose metabolic process"/>
    <property type="evidence" value="ECO:0007669"/>
    <property type="project" value="UniProtKB-ARBA"/>
</dbReference>